<feature type="transmembrane region" description="Helical" evidence="8">
    <location>
        <begin position="293"/>
        <end position="310"/>
    </location>
</feature>
<dbReference type="AlphaFoldDB" id="A0A0A2N5X6"/>
<evidence type="ECO:0000313" key="11">
    <source>
        <dbReference type="Proteomes" id="UP000030149"/>
    </source>
</evidence>
<keyword evidence="7 8" id="KW-0472">Membrane</keyword>
<sequence>MKVLSFILQKEFRQIFRDKIILAMMFAVPTIELIILPLAANFEVKNINVAYIDHDHSSYSQKLINKIASSGYFRIISSPLSYREGLKFIEKSEADLLLEIPPDFERNLVREGKQDVNISVDAINGTKSSLGGAYLTSVIMDFNSNLDVNIKSPKSVITGSAVKIGVASSNWYNPRAEYKYYMVPGILVLLLTLIGGFITALNIVREKEIGTIEQINVTPIKKWEFILGKLIPFWIVGMIVFTMGLIVMYLLYGIFPKGSLFVLYLFAAVYLIALLGLGLFISTLANSQLQSMFIAYFFMMIFMLMSGFFTSTDSMPDWARKFSNFTPVTHFIKVVRLIVLKGSGLKEVGIELLYLMGFAVALNGLAIYNYRKTN</sequence>
<feature type="transmembrane region" description="Helical" evidence="8">
    <location>
        <begin position="261"/>
        <end position="281"/>
    </location>
</feature>
<keyword evidence="11" id="KW-1185">Reference proteome</keyword>
<dbReference type="eggNOG" id="COG0842">
    <property type="taxonomic scope" value="Bacteria"/>
</dbReference>
<evidence type="ECO:0000256" key="1">
    <source>
        <dbReference type="ARBA" id="ARBA00004651"/>
    </source>
</evidence>
<evidence type="ECO:0000256" key="7">
    <source>
        <dbReference type="ARBA" id="ARBA00023136"/>
    </source>
</evidence>
<feature type="domain" description="ABC transmembrane type-2" evidence="9">
    <location>
        <begin position="144"/>
        <end position="373"/>
    </location>
</feature>
<dbReference type="InterPro" id="IPR013525">
    <property type="entry name" value="ABC2_TM"/>
</dbReference>
<reference evidence="10 11" key="2">
    <citation type="journal article" date="2015" name="Stand. Genomic Sci.">
        <title>High quality draft genomic sequence of Flavobacterium enshiense DK69(T) and comparison among Flavobacterium genomes.</title>
        <authorList>
            <person name="Zeng Z."/>
            <person name="Chen C."/>
            <person name="Du H."/>
            <person name="Wang G."/>
            <person name="Li M."/>
        </authorList>
    </citation>
    <scope>NUCLEOTIDE SEQUENCE [LARGE SCALE GENOMIC DNA]</scope>
    <source>
        <strain evidence="10 11">DK69</strain>
    </source>
</reference>
<dbReference type="Pfam" id="PF12698">
    <property type="entry name" value="ABC2_membrane_3"/>
    <property type="match status" value="1"/>
</dbReference>
<reference evidence="11" key="1">
    <citation type="submission" date="2013-09" db="EMBL/GenBank/DDBJ databases">
        <authorList>
            <person name="Zeng Z."/>
            <person name="Chen C."/>
        </authorList>
    </citation>
    <scope>NUCLEOTIDE SEQUENCE [LARGE SCALE GENOMIC DNA]</scope>
    <source>
        <strain evidence="11">DK69</strain>
    </source>
</reference>
<keyword evidence="4" id="KW-1003">Cell membrane</keyword>
<dbReference type="InterPro" id="IPR047817">
    <property type="entry name" value="ABC2_TM_bact-type"/>
</dbReference>
<keyword evidence="5 8" id="KW-0812">Transmembrane</keyword>
<evidence type="ECO:0000313" key="10">
    <source>
        <dbReference type="EMBL" id="KGO95840.1"/>
    </source>
</evidence>
<evidence type="ECO:0000256" key="8">
    <source>
        <dbReference type="SAM" id="Phobius"/>
    </source>
</evidence>
<feature type="transmembrane region" description="Helical" evidence="8">
    <location>
        <begin position="20"/>
        <end position="40"/>
    </location>
</feature>
<comment type="caution">
    <text evidence="10">The sequence shown here is derived from an EMBL/GenBank/DDBJ whole genome shotgun (WGS) entry which is preliminary data.</text>
</comment>
<evidence type="ECO:0000256" key="4">
    <source>
        <dbReference type="ARBA" id="ARBA00022475"/>
    </source>
</evidence>
<dbReference type="GO" id="GO:0005886">
    <property type="term" value="C:plasma membrane"/>
    <property type="evidence" value="ECO:0007669"/>
    <property type="project" value="UniProtKB-SubCell"/>
</dbReference>
<evidence type="ECO:0000256" key="6">
    <source>
        <dbReference type="ARBA" id="ARBA00022989"/>
    </source>
</evidence>
<feature type="transmembrane region" description="Helical" evidence="8">
    <location>
        <begin position="352"/>
        <end position="370"/>
    </location>
</feature>
<dbReference type="InterPro" id="IPR051449">
    <property type="entry name" value="ABC-2_transporter_component"/>
</dbReference>
<dbReference type="PANTHER" id="PTHR30294">
    <property type="entry name" value="MEMBRANE COMPONENT OF ABC TRANSPORTER YHHJ-RELATED"/>
    <property type="match status" value="1"/>
</dbReference>
<keyword evidence="3" id="KW-0813">Transport</keyword>
<comment type="subcellular location">
    <subcellularLocation>
        <location evidence="1">Cell membrane</location>
        <topology evidence="1">Multi-pass membrane protein</topology>
    </subcellularLocation>
</comment>
<dbReference type="PANTHER" id="PTHR30294:SF29">
    <property type="entry name" value="MULTIDRUG ABC TRANSPORTER PERMEASE YBHS-RELATED"/>
    <property type="match status" value="1"/>
</dbReference>
<proteinExistence type="inferred from homology"/>
<gene>
    <name evidence="10" type="ORF">Q767_09130</name>
</gene>
<dbReference type="Gene3D" id="3.40.1710.10">
    <property type="entry name" value="abc type-2 transporter like domain"/>
    <property type="match status" value="1"/>
</dbReference>
<comment type="similarity">
    <text evidence="2">Belongs to the ABC-2 integral membrane protein family.</text>
</comment>
<evidence type="ECO:0000256" key="2">
    <source>
        <dbReference type="ARBA" id="ARBA00007783"/>
    </source>
</evidence>
<dbReference type="PATRIC" id="fig|1107311.5.peg.3049"/>
<feature type="transmembrane region" description="Helical" evidence="8">
    <location>
        <begin position="231"/>
        <end position="255"/>
    </location>
</feature>
<evidence type="ECO:0000256" key="5">
    <source>
        <dbReference type="ARBA" id="ARBA00022692"/>
    </source>
</evidence>
<feature type="transmembrane region" description="Helical" evidence="8">
    <location>
        <begin position="180"/>
        <end position="204"/>
    </location>
</feature>
<organism evidence="10 11">
    <name type="scientific">Flavobacterium enshiense DK69</name>
    <dbReference type="NCBI Taxonomy" id="1107311"/>
    <lineage>
        <taxon>Bacteria</taxon>
        <taxon>Pseudomonadati</taxon>
        <taxon>Bacteroidota</taxon>
        <taxon>Flavobacteriia</taxon>
        <taxon>Flavobacteriales</taxon>
        <taxon>Flavobacteriaceae</taxon>
        <taxon>Flavobacterium</taxon>
    </lineage>
</organism>
<evidence type="ECO:0000259" key="9">
    <source>
        <dbReference type="PROSITE" id="PS51012"/>
    </source>
</evidence>
<keyword evidence="6 8" id="KW-1133">Transmembrane helix</keyword>
<name>A0A0A2N5X6_9FLAO</name>
<dbReference type="EMBL" id="JRLZ01000008">
    <property type="protein sequence ID" value="KGO95840.1"/>
    <property type="molecule type" value="Genomic_DNA"/>
</dbReference>
<dbReference type="PROSITE" id="PS51012">
    <property type="entry name" value="ABC_TM2"/>
    <property type="match status" value="1"/>
</dbReference>
<dbReference type="OrthoDB" id="9808686at2"/>
<protein>
    <submittedName>
        <fullName evidence="10">ABC transporter permease</fullName>
    </submittedName>
</protein>
<dbReference type="GO" id="GO:0140359">
    <property type="term" value="F:ABC-type transporter activity"/>
    <property type="evidence" value="ECO:0007669"/>
    <property type="project" value="InterPro"/>
</dbReference>
<evidence type="ECO:0000256" key="3">
    <source>
        <dbReference type="ARBA" id="ARBA00022448"/>
    </source>
</evidence>
<accession>A0A0A2N5X6</accession>
<dbReference type="STRING" id="1107311.Q767_09130"/>
<dbReference type="Proteomes" id="UP000030149">
    <property type="component" value="Unassembled WGS sequence"/>
</dbReference>
<dbReference type="RefSeq" id="WP_035630448.1">
    <property type="nucleotide sequence ID" value="NZ_AVCS01000028.1"/>
</dbReference>